<dbReference type="EMBL" id="CP163441">
    <property type="protein sequence ID" value="XDQ41109.1"/>
    <property type="molecule type" value="Genomic_DNA"/>
</dbReference>
<proteinExistence type="predicted"/>
<dbReference type="AlphaFoldDB" id="A0AB39QEP1"/>
<keyword evidence="2" id="KW-1133">Transmembrane helix</keyword>
<dbReference type="RefSeq" id="WP_369220833.1">
    <property type="nucleotide sequence ID" value="NZ_CP163441.1"/>
</dbReference>
<keyword evidence="2" id="KW-0472">Membrane</keyword>
<sequence>MTSDTITTLLGLVGVLVLVLAVTHWLVRRGGGWKALRRRLGREISLTAKAFTGPVRTELRYRRGLRLLVRLLRDPAVWADAERATALAAAVRPGVRPYGVLAGPEWMAVLVAADGDALREPPEPWAADESDPRLWWIDRADLRDDGPESAVPLLVCVGHDRGNAVLLDVRSGPAALSVYGPPRAARSARAVLQALAAQLDARLPQGRVAIAAGVHPRHPGMPAAAAVGQPGIEIAVCADPLERPLPSGVRLLSLGVARGRTRLLEIAPDAVLTVHGAPAAARVDVLPLSRAVARTLAVLPPCPDLPHAEAVGPAGAVSPADPDLLPDEPDLGTGGAAAPVAGPTGVSATRPAPAPEPAATPVSAPAAAVDSDDDFAEPSTSQTAGVSASSPPAP</sequence>
<protein>
    <recommendedName>
        <fullName evidence="4">Type VII secretion protein EccE</fullName>
    </recommendedName>
</protein>
<organism evidence="3">
    <name type="scientific">Streptomyces sp. R39</name>
    <dbReference type="NCBI Taxonomy" id="3238631"/>
    <lineage>
        <taxon>Bacteria</taxon>
        <taxon>Bacillati</taxon>
        <taxon>Actinomycetota</taxon>
        <taxon>Actinomycetes</taxon>
        <taxon>Kitasatosporales</taxon>
        <taxon>Streptomycetaceae</taxon>
        <taxon>Streptomyces</taxon>
    </lineage>
</organism>
<gene>
    <name evidence="3" type="ORF">AB5J52_01840</name>
</gene>
<accession>A0AB39QEP1</accession>
<feature type="compositionally biased region" description="Low complexity" evidence="1">
    <location>
        <begin position="336"/>
        <end position="351"/>
    </location>
</feature>
<evidence type="ECO:0000313" key="3">
    <source>
        <dbReference type="EMBL" id="XDQ41109.1"/>
    </source>
</evidence>
<feature type="compositionally biased region" description="Low complexity" evidence="1">
    <location>
        <begin position="359"/>
        <end position="369"/>
    </location>
</feature>
<evidence type="ECO:0008006" key="4">
    <source>
        <dbReference type="Google" id="ProtNLM"/>
    </source>
</evidence>
<feature type="transmembrane region" description="Helical" evidence="2">
    <location>
        <begin position="6"/>
        <end position="27"/>
    </location>
</feature>
<evidence type="ECO:0000256" key="2">
    <source>
        <dbReference type="SAM" id="Phobius"/>
    </source>
</evidence>
<keyword evidence="2" id="KW-0812">Transmembrane</keyword>
<reference evidence="3" key="1">
    <citation type="submission" date="2024-07" db="EMBL/GenBank/DDBJ databases">
        <authorList>
            <person name="Yu S.T."/>
        </authorList>
    </citation>
    <scope>NUCLEOTIDE SEQUENCE</scope>
    <source>
        <strain evidence="3">R39</strain>
    </source>
</reference>
<name>A0AB39QEP1_9ACTN</name>
<feature type="region of interest" description="Disordered" evidence="1">
    <location>
        <begin position="310"/>
        <end position="394"/>
    </location>
</feature>
<feature type="compositionally biased region" description="Polar residues" evidence="1">
    <location>
        <begin position="378"/>
        <end position="394"/>
    </location>
</feature>
<evidence type="ECO:0000256" key="1">
    <source>
        <dbReference type="SAM" id="MobiDB-lite"/>
    </source>
</evidence>